<accession>A0A0B2VR61</accession>
<organism evidence="1 2">
    <name type="scientific">Toxocara canis</name>
    <name type="common">Canine roundworm</name>
    <dbReference type="NCBI Taxonomy" id="6265"/>
    <lineage>
        <taxon>Eukaryota</taxon>
        <taxon>Metazoa</taxon>
        <taxon>Ecdysozoa</taxon>
        <taxon>Nematoda</taxon>
        <taxon>Chromadorea</taxon>
        <taxon>Rhabditida</taxon>
        <taxon>Spirurina</taxon>
        <taxon>Ascaridomorpha</taxon>
        <taxon>Ascaridoidea</taxon>
        <taxon>Toxocaridae</taxon>
        <taxon>Toxocara</taxon>
    </lineage>
</organism>
<dbReference type="EMBL" id="JPKZ01001124">
    <property type="protein sequence ID" value="KHN83892.1"/>
    <property type="molecule type" value="Genomic_DNA"/>
</dbReference>
<evidence type="ECO:0000313" key="1">
    <source>
        <dbReference type="EMBL" id="KHN83892.1"/>
    </source>
</evidence>
<sequence>MLIPEAAAELGKYLARDEQPPLPIFVATGIASNGWLRFADFLFFALPNLMTCEAEGWTTAIRLADLIAILVPFAAANKSKAIHKKLVCTSFHHPVCIQSPYRPPYRIFSLSSLNIDWQQEQTAGCALNATNERAHLSRLSQIHATQSGHARVQNT</sequence>
<reference evidence="1 2" key="1">
    <citation type="submission" date="2014-11" db="EMBL/GenBank/DDBJ databases">
        <title>Genetic blueprint of the zoonotic pathogen Toxocara canis.</title>
        <authorList>
            <person name="Zhu X.-Q."/>
            <person name="Korhonen P.K."/>
            <person name="Cai H."/>
            <person name="Young N.D."/>
            <person name="Nejsum P."/>
            <person name="von Samson-Himmelstjerna G."/>
            <person name="Boag P.R."/>
            <person name="Tan P."/>
            <person name="Li Q."/>
            <person name="Min J."/>
            <person name="Yang Y."/>
            <person name="Wang X."/>
            <person name="Fang X."/>
            <person name="Hall R.S."/>
            <person name="Hofmann A."/>
            <person name="Sternberg P.W."/>
            <person name="Jex A.R."/>
            <person name="Gasser R.B."/>
        </authorList>
    </citation>
    <scope>NUCLEOTIDE SEQUENCE [LARGE SCALE GENOMIC DNA]</scope>
    <source>
        <strain evidence="1">PN_DK_2014</strain>
    </source>
</reference>
<evidence type="ECO:0000313" key="2">
    <source>
        <dbReference type="Proteomes" id="UP000031036"/>
    </source>
</evidence>
<protein>
    <submittedName>
        <fullName evidence="1">Uncharacterized protein</fullName>
    </submittedName>
</protein>
<comment type="caution">
    <text evidence="1">The sequence shown here is derived from an EMBL/GenBank/DDBJ whole genome shotgun (WGS) entry which is preliminary data.</text>
</comment>
<proteinExistence type="predicted"/>
<name>A0A0B2VR61_TOXCA</name>
<dbReference type="AlphaFoldDB" id="A0A0B2VR61"/>
<keyword evidence="2" id="KW-1185">Reference proteome</keyword>
<gene>
    <name evidence="1" type="ORF">Tcan_11348</name>
</gene>
<dbReference type="Proteomes" id="UP000031036">
    <property type="component" value="Unassembled WGS sequence"/>
</dbReference>